<evidence type="ECO:0000259" key="2">
    <source>
        <dbReference type="Pfam" id="PF20791"/>
    </source>
</evidence>
<dbReference type="GO" id="GO:0006633">
    <property type="term" value="P:fatty acid biosynthetic process"/>
    <property type="evidence" value="ECO:0007669"/>
    <property type="project" value="InterPro"/>
</dbReference>
<dbReference type="InterPro" id="IPR029069">
    <property type="entry name" value="HotDog_dom_sf"/>
</dbReference>
<dbReference type="InterPro" id="IPR049427">
    <property type="entry name" value="Acyl-ACP_TE_C"/>
</dbReference>
<dbReference type="GO" id="GO:0016790">
    <property type="term" value="F:thiolester hydrolase activity"/>
    <property type="evidence" value="ECO:0007669"/>
    <property type="project" value="InterPro"/>
</dbReference>
<dbReference type="InterPro" id="IPR002864">
    <property type="entry name" value="Acyl-ACP_thioesterase_NHD"/>
</dbReference>
<dbReference type="Pfam" id="PF01643">
    <property type="entry name" value="Acyl-ACP_TE"/>
    <property type="match status" value="1"/>
</dbReference>
<reference evidence="3 4" key="1">
    <citation type="journal article" date="2017" name="Front. Microbiol.">
        <title>New Insights into the Diversity of the Genus Faecalibacterium.</title>
        <authorList>
            <person name="Benevides L."/>
            <person name="Burman S."/>
            <person name="Martin R."/>
            <person name="Robert V."/>
            <person name="Thomas M."/>
            <person name="Miquel S."/>
            <person name="Chain F."/>
            <person name="Sokol H."/>
            <person name="Bermudez-Humaran L.G."/>
            <person name="Morrison M."/>
            <person name="Langella P."/>
            <person name="Azevedo V.A."/>
            <person name="Chatel J.M."/>
            <person name="Soares S."/>
        </authorList>
    </citation>
    <scope>NUCLEOTIDE SEQUENCE [LARGE SCALE GENOMIC DNA]</scope>
    <source>
        <strain evidence="4">CNCM I-4540</strain>
    </source>
</reference>
<protein>
    <submittedName>
        <fullName evidence="3">Acyl-ACP thioesterase</fullName>
    </submittedName>
</protein>
<evidence type="ECO:0000259" key="1">
    <source>
        <dbReference type="Pfam" id="PF01643"/>
    </source>
</evidence>
<feature type="domain" description="Acyl-ACP thioesterase-like C-terminal" evidence="2">
    <location>
        <begin position="158"/>
        <end position="235"/>
    </location>
</feature>
<dbReference type="Gene3D" id="3.10.129.10">
    <property type="entry name" value="Hotdog Thioesterase"/>
    <property type="match status" value="1"/>
</dbReference>
<comment type="caution">
    <text evidence="3">The sequence shown here is derived from an EMBL/GenBank/DDBJ whole genome shotgun (WGS) entry which is preliminary data.</text>
</comment>
<dbReference type="SUPFAM" id="SSF54637">
    <property type="entry name" value="Thioesterase/thiol ester dehydrase-isomerase"/>
    <property type="match status" value="2"/>
</dbReference>
<proteinExistence type="predicted"/>
<name>A0A2A6Z794_9FIRM</name>
<evidence type="ECO:0000313" key="3">
    <source>
        <dbReference type="EMBL" id="PDX57229.1"/>
    </source>
</evidence>
<gene>
    <name evidence="3" type="ORF">CGS46_11870</name>
</gene>
<dbReference type="AlphaFoldDB" id="A0A2A6Z794"/>
<accession>A0A2A6Z794</accession>
<dbReference type="Pfam" id="PF20791">
    <property type="entry name" value="Acyl-ACP_TE_C"/>
    <property type="match status" value="1"/>
</dbReference>
<organism evidence="3 4">
    <name type="scientific">Faecalibacterium langellae</name>
    <dbReference type="NCBI Taxonomy" id="3435293"/>
    <lineage>
        <taxon>Bacteria</taxon>
        <taxon>Bacillati</taxon>
        <taxon>Bacillota</taxon>
        <taxon>Clostridia</taxon>
        <taxon>Eubacteriales</taxon>
        <taxon>Oscillospiraceae</taxon>
        <taxon>Faecalibacterium</taxon>
    </lineage>
</organism>
<dbReference type="EMBL" id="NMTQ01000037">
    <property type="protein sequence ID" value="PDX57229.1"/>
    <property type="molecule type" value="Genomic_DNA"/>
</dbReference>
<evidence type="ECO:0000313" key="4">
    <source>
        <dbReference type="Proteomes" id="UP000220752"/>
    </source>
</evidence>
<feature type="domain" description="Acyl-ACP thioesterase N-terminal hotdog" evidence="1">
    <location>
        <begin position="6"/>
        <end position="115"/>
    </location>
</feature>
<sequence>MEQFFYTETMTVMNADADFRSLLKPSALLRYVEQISTDHARAFGMDDQFFKDRGVTFLVGKQALKFDRVPQRAETLTLTSRAQVSKHGSVKRITTLTDAEGKEVAMVDCRWIVASLAEGRILREPGWTVENFWNDTVEGELPLQLHKCKDGLTSAGERTVHYSQCDLNGHLNNAFYLDLVCDALPLEVMRKGPVTFASINYHREIPMGETAEVFYAPSADGWYVIGKHNGQTSFECYLEVGKTNV</sequence>
<dbReference type="Proteomes" id="UP000220752">
    <property type="component" value="Unassembled WGS sequence"/>
</dbReference>
<keyword evidence="4" id="KW-1185">Reference proteome</keyword>